<dbReference type="EnsemblMetazoa" id="SMAR009288-RA">
    <property type="protein sequence ID" value="SMAR009288-PA"/>
    <property type="gene ID" value="SMAR009288"/>
</dbReference>
<dbReference type="AlphaFoldDB" id="T1J6L6"/>
<keyword evidence="5" id="KW-0862">Zinc</keyword>
<evidence type="ECO:0000256" key="1">
    <source>
        <dbReference type="ARBA" id="ARBA00004123"/>
    </source>
</evidence>
<evidence type="ECO:0000256" key="3">
    <source>
        <dbReference type="ARBA" id="ARBA00022723"/>
    </source>
</evidence>
<dbReference type="PANTHER" id="PTHR13204">
    <property type="entry name" value="PTD012 PROTEIN"/>
    <property type="match status" value="1"/>
</dbReference>
<dbReference type="EMBL" id="JH431878">
    <property type="status" value="NOT_ANNOTATED_CDS"/>
    <property type="molecule type" value="Genomic_DNA"/>
</dbReference>
<organism evidence="8 9">
    <name type="scientific">Strigamia maritima</name>
    <name type="common">European centipede</name>
    <name type="synonym">Geophilus maritimus</name>
    <dbReference type="NCBI Taxonomy" id="126957"/>
    <lineage>
        <taxon>Eukaryota</taxon>
        <taxon>Metazoa</taxon>
        <taxon>Ecdysozoa</taxon>
        <taxon>Arthropoda</taxon>
        <taxon>Myriapoda</taxon>
        <taxon>Chilopoda</taxon>
        <taxon>Pleurostigmophora</taxon>
        <taxon>Geophilomorpha</taxon>
        <taxon>Linotaeniidae</taxon>
        <taxon>Strigamia</taxon>
    </lineage>
</organism>
<name>T1J6L6_STRMM</name>
<keyword evidence="9" id="KW-1185">Reference proteome</keyword>
<evidence type="ECO:0000256" key="2">
    <source>
        <dbReference type="ARBA" id="ARBA00011245"/>
    </source>
</evidence>
<dbReference type="SUPFAM" id="SSF117856">
    <property type="entry name" value="AF0104/ALDC/Ptd012-like"/>
    <property type="match status" value="2"/>
</dbReference>
<dbReference type="PhylomeDB" id="T1J6L6"/>
<proteinExistence type="predicted"/>
<dbReference type="GO" id="GO:0008270">
    <property type="term" value="F:zinc ion binding"/>
    <property type="evidence" value="ECO:0007669"/>
    <property type="project" value="TreeGrafter"/>
</dbReference>
<accession>T1J6L6</accession>
<sequence length="384" mass="43210">MSFPVAKLELYQPEANELRSVLEKGLKNSFEEASVQIIDCPNLKKEPFNLAAKGICGRPTLIDVGGVRNLQPVPLRNKIYNLDKLTQIAHNPEAFLMGAGGGPFHITSVNCEVSILTRWDPHKNSSFLQCFLVFRTLSRVRILSSLTSVLISRCHKDRPQMPDPGYSALGPRTAWLEILHIIAGLKFMANIRTSATGHGRNLSYIARLDPVNEYKLLQMPENRECGLMLNALVCEGKEGKVMQVKAKKRTQDTNFITAMRETLKVAYGDKPIGFGGVFLLQSGNAKLHIMPDFPIYPLNDDATVNSWLKFYDMHAPLACLSTFVTNDPLNMDLRIEHTHCYSDHGQGGHYHHDTTPDTAEYLGYFVLCNTLYRIDKPAMLHRRK</sequence>
<evidence type="ECO:0000256" key="4">
    <source>
        <dbReference type="ARBA" id="ARBA00022801"/>
    </source>
</evidence>
<evidence type="ECO:0000313" key="8">
    <source>
        <dbReference type="EnsemblMetazoa" id="SMAR009288-PA"/>
    </source>
</evidence>
<dbReference type="HOGENOM" id="CLU_055541_0_0_1"/>
<keyword evidence="4" id="KW-0378">Hydrolase</keyword>
<evidence type="ECO:0000313" key="9">
    <source>
        <dbReference type="Proteomes" id="UP000014500"/>
    </source>
</evidence>
<evidence type="ECO:0000259" key="7">
    <source>
        <dbReference type="SMART" id="SM01168"/>
    </source>
</evidence>
<dbReference type="eggNOG" id="KOG4048">
    <property type="taxonomic scope" value="Eukaryota"/>
</dbReference>
<keyword evidence="3" id="KW-0479">Metal-binding</keyword>
<keyword evidence="6" id="KW-0539">Nucleus</keyword>
<dbReference type="Pfam" id="PF08925">
    <property type="entry name" value="DUF1907"/>
    <property type="match status" value="2"/>
</dbReference>
<comment type="subunit">
    <text evidence="2">Monomer.</text>
</comment>
<dbReference type="Proteomes" id="UP000014500">
    <property type="component" value="Unassembled WGS sequence"/>
</dbReference>
<dbReference type="STRING" id="126957.T1J6L6"/>
<reference evidence="9" key="1">
    <citation type="submission" date="2011-05" db="EMBL/GenBank/DDBJ databases">
        <authorList>
            <person name="Richards S.R."/>
            <person name="Qu J."/>
            <person name="Jiang H."/>
            <person name="Jhangiani S.N."/>
            <person name="Agravi P."/>
            <person name="Goodspeed R."/>
            <person name="Gross S."/>
            <person name="Mandapat C."/>
            <person name="Jackson L."/>
            <person name="Mathew T."/>
            <person name="Pu L."/>
            <person name="Thornton R."/>
            <person name="Saada N."/>
            <person name="Wilczek-Boney K.B."/>
            <person name="Lee S."/>
            <person name="Kovar C."/>
            <person name="Wu Y."/>
            <person name="Scherer S.E."/>
            <person name="Worley K.C."/>
            <person name="Muzny D.M."/>
            <person name="Gibbs R."/>
        </authorList>
    </citation>
    <scope>NUCLEOTIDE SEQUENCE</scope>
    <source>
        <strain evidence="9">Brora</strain>
    </source>
</reference>
<dbReference type="PANTHER" id="PTHR13204:SF1">
    <property type="entry name" value="ESTER HYDROLASE C11ORF54"/>
    <property type="match status" value="1"/>
</dbReference>
<protein>
    <recommendedName>
        <fullName evidence="7">DUF1907 domain-containing protein</fullName>
    </recommendedName>
</protein>
<evidence type="ECO:0000256" key="6">
    <source>
        <dbReference type="ARBA" id="ARBA00023242"/>
    </source>
</evidence>
<dbReference type="OMA" id="YHIMPDF"/>
<dbReference type="CDD" id="cd17298">
    <property type="entry name" value="DUF1907"/>
    <property type="match status" value="1"/>
</dbReference>
<feature type="domain" description="DUF1907" evidence="7">
    <location>
        <begin position="21"/>
        <end position="374"/>
    </location>
</feature>
<evidence type="ECO:0000256" key="5">
    <source>
        <dbReference type="ARBA" id="ARBA00022833"/>
    </source>
</evidence>
<comment type="subcellular location">
    <subcellularLocation>
        <location evidence="1">Nucleus</location>
    </subcellularLocation>
</comment>
<dbReference type="SMART" id="SM01168">
    <property type="entry name" value="DUF1907"/>
    <property type="match status" value="1"/>
</dbReference>
<dbReference type="InterPro" id="IPR015021">
    <property type="entry name" value="C11orf54_DUF1907"/>
</dbReference>
<reference evidence="8" key="2">
    <citation type="submission" date="2015-02" db="UniProtKB">
        <authorList>
            <consortium name="EnsemblMetazoa"/>
        </authorList>
    </citation>
    <scope>IDENTIFICATION</scope>
</reference>
<dbReference type="GO" id="GO:0016788">
    <property type="term" value="F:hydrolase activity, acting on ester bonds"/>
    <property type="evidence" value="ECO:0007669"/>
    <property type="project" value="TreeGrafter"/>
</dbReference>
<dbReference type="GO" id="GO:0005634">
    <property type="term" value="C:nucleus"/>
    <property type="evidence" value="ECO:0007669"/>
    <property type="project" value="UniProtKB-SubCell"/>
</dbReference>